<dbReference type="AlphaFoldDB" id="A0A517WCZ4"/>
<reference evidence="2 3" key="1">
    <citation type="submission" date="2019-02" db="EMBL/GenBank/DDBJ databases">
        <title>Deep-cultivation of Planctomycetes and their phenomic and genomic characterization uncovers novel biology.</title>
        <authorList>
            <person name="Wiegand S."/>
            <person name="Jogler M."/>
            <person name="Boedeker C."/>
            <person name="Pinto D."/>
            <person name="Vollmers J."/>
            <person name="Rivas-Marin E."/>
            <person name="Kohn T."/>
            <person name="Peeters S.H."/>
            <person name="Heuer A."/>
            <person name="Rast P."/>
            <person name="Oberbeckmann S."/>
            <person name="Bunk B."/>
            <person name="Jeske O."/>
            <person name="Meyerdierks A."/>
            <person name="Storesund J.E."/>
            <person name="Kallscheuer N."/>
            <person name="Luecker S."/>
            <person name="Lage O.M."/>
            <person name="Pohl T."/>
            <person name="Merkel B.J."/>
            <person name="Hornburger P."/>
            <person name="Mueller R.-W."/>
            <person name="Bruemmer F."/>
            <person name="Labrenz M."/>
            <person name="Spormann A.M."/>
            <person name="Op den Camp H."/>
            <person name="Overmann J."/>
            <person name="Amann R."/>
            <person name="Jetten M.S.M."/>
            <person name="Mascher T."/>
            <person name="Medema M.H."/>
            <person name="Devos D.P."/>
            <person name="Kaster A.-K."/>
            <person name="Ovreas L."/>
            <person name="Rohde M."/>
            <person name="Galperin M.Y."/>
            <person name="Jogler C."/>
        </authorList>
    </citation>
    <scope>NUCLEOTIDE SEQUENCE [LARGE SCALE GENOMIC DNA]</scope>
    <source>
        <strain evidence="2 3">V6</strain>
    </source>
</reference>
<dbReference type="Proteomes" id="UP000320722">
    <property type="component" value="Chromosome"/>
</dbReference>
<feature type="region of interest" description="Disordered" evidence="1">
    <location>
        <begin position="1"/>
        <end position="126"/>
    </location>
</feature>
<feature type="compositionally biased region" description="Pro residues" evidence="1">
    <location>
        <begin position="77"/>
        <end position="86"/>
    </location>
</feature>
<organism evidence="2 3">
    <name type="scientific">Gimesia chilikensis</name>
    <dbReference type="NCBI Taxonomy" id="2605989"/>
    <lineage>
        <taxon>Bacteria</taxon>
        <taxon>Pseudomonadati</taxon>
        <taxon>Planctomycetota</taxon>
        <taxon>Planctomycetia</taxon>
        <taxon>Planctomycetales</taxon>
        <taxon>Planctomycetaceae</taxon>
        <taxon>Gimesia</taxon>
    </lineage>
</organism>
<evidence type="ECO:0000313" key="2">
    <source>
        <dbReference type="EMBL" id="QDU03131.1"/>
    </source>
</evidence>
<proteinExistence type="predicted"/>
<dbReference type="EMBL" id="CP036347">
    <property type="protein sequence ID" value="QDU03131.1"/>
    <property type="molecule type" value="Genomic_DNA"/>
</dbReference>
<protein>
    <submittedName>
        <fullName evidence="2">Uncharacterized protein</fullName>
    </submittedName>
</protein>
<evidence type="ECO:0000313" key="3">
    <source>
        <dbReference type="Proteomes" id="UP000320722"/>
    </source>
</evidence>
<feature type="compositionally biased region" description="Basic and acidic residues" evidence="1">
    <location>
        <begin position="101"/>
        <end position="113"/>
    </location>
</feature>
<name>A0A517WCZ4_9PLAN</name>
<evidence type="ECO:0000256" key="1">
    <source>
        <dbReference type="SAM" id="MobiDB-lite"/>
    </source>
</evidence>
<sequence length="165" mass="18460">MARKPVKNQKQNKTQTKTEEKKTAPSAADFLNQNLGESFEQDSHVIKQEGVMDLQMKQETDPQAEPPGEPPKSETPAEPPKPPAENPDPEPPKQTPNPKQVDQKPAKNVRETIRNPQRGDPCSVKGCPGNLISFSRTRFENKLILYLECSECKTKPTPYKQVISS</sequence>
<gene>
    <name evidence="2" type="ORF">V6x_28430</name>
</gene>
<accession>A0A517WCZ4</accession>